<dbReference type="GO" id="GO:0005886">
    <property type="term" value="C:plasma membrane"/>
    <property type="evidence" value="ECO:0007669"/>
    <property type="project" value="TreeGrafter"/>
</dbReference>
<evidence type="ECO:0000313" key="12">
    <source>
        <dbReference type="Proteomes" id="UP001153069"/>
    </source>
</evidence>
<dbReference type="InterPro" id="IPR001054">
    <property type="entry name" value="A/G_cyclase"/>
</dbReference>
<dbReference type="SUPFAM" id="SSF109604">
    <property type="entry name" value="HD-domain/PDEase-like"/>
    <property type="match status" value="1"/>
</dbReference>
<evidence type="ECO:0000256" key="7">
    <source>
        <dbReference type="SAM" id="MobiDB-lite"/>
    </source>
</evidence>
<feature type="domain" description="Guanylate cyclase" evidence="9">
    <location>
        <begin position="629"/>
        <end position="763"/>
    </location>
</feature>
<keyword evidence="2 8" id="KW-0812">Transmembrane</keyword>
<dbReference type="Gene3D" id="3.30.70.1230">
    <property type="entry name" value="Nucleotide cyclase"/>
    <property type="match status" value="1"/>
</dbReference>
<dbReference type="Gene3D" id="1.10.1300.10">
    <property type="entry name" value="3'5'-cyclic nucleotide phosphodiesterase, catalytic domain"/>
    <property type="match status" value="1"/>
</dbReference>
<dbReference type="SMART" id="SM00471">
    <property type="entry name" value="HDc"/>
    <property type="match status" value="1"/>
</dbReference>
<dbReference type="GO" id="GO:0004383">
    <property type="term" value="F:guanylate cyclase activity"/>
    <property type="evidence" value="ECO:0007669"/>
    <property type="project" value="TreeGrafter"/>
</dbReference>
<gene>
    <name evidence="11" type="ORF">SEMRO_27_G018150.1</name>
</gene>
<evidence type="ECO:0000256" key="4">
    <source>
        <dbReference type="ARBA" id="ARBA00022989"/>
    </source>
</evidence>
<keyword evidence="4 8" id="KW-1133">Transmembrane helix</keyword>
<comment type="caution">
    <text evidence="11">The sequence shown here is derived from an EMBL/GenBank/DDBJ whole genome shotgun (WGS) entry which is preliminary data.</text>
</comment>
<keyword evidence="11" id="KW-0675">Receptor</keyword>
<evidence type="ECO:0000256" key="8">
    <source>
        <dbReference type="SAM" id="Phobius"/>
    </source>
</evidence>
<evidence type="ECO:0000259" key="9">
    <source>
        <dbReference type="PROSITE" id="PS50125"/>
    </source>
</evidence>
<dbReference type="GO" id="GO:0001653">
    <property type="term" value="F:peptide receptor activity"/>
    <property type="evidence" value="ECO:0007669"/>
    <property type="project" value="TreeGrafter"/>
</dbReference>
<dbReference type="GO" id="GO:0004114">
    <property type="term" value="F:3',5'-cyclic-nucleotide phosphodiesterase activity"/>
    <property type="evidence" value="ECO:0007669"/>
    <property type="project" value="InterPro"/>
</dbReference>
<dbReference type="PROSITE" id="PS50125">
    <property type="entry name" value="GUANYLATE_CYCLASE_2"/>
    <property type="match status" value="1"/>
</dbReference>
<feature type="transmembrane region" description="Helical" evidence="8">
    <location>
        <begin position="86"/>
        <end position="107"/>
    </location>
</feature>
<feature type="region of interest" description="Disordered" evidence="7">
    <location>
        <begin position="309"/>
        <end position="374"/>
    </location>
</feature>
<feature type="compositionally biased region" description="Acidic residues" evidence="7">
    <location>
        <begin position="311"/>
        <end position="352"/>
    </location>
</feature>
<dbReference type="SMART" id="SM00044">
    <property type="entry name" value="CYCc"/>
    <property type="match status" value="1"/>
</dbReference>
<evidence type="ECO:0000256" key="2">
    <source>
        <dbReference type="ARBA" id="ARBA00022692"/>
    </source>
</evidence>
<keyword evidence="3" id="KW-0547">Nucleotide-binding</keyword>
<dbReference type="GO" id="GO:0035556">
    <property type="term" value="P:intracellular signal transduction"/>
    <property type="evidence" value="ECO:0007669"/>
    <property type="project" value="InterPro"/>
</dbReference>
<evidence type="ECO:0000256" key="3">
    <source>
        <dbReference type="ARBA" id="ARBA00022741"/>
    </source>
</evidence>
<dbReference type="CDD" id="cd07302">
    <property type="entry name" value="CHD"/>
    <property type="match status" value="1"/>
</dbReference>
<evidence type="ECO:0000259" key="10">
    <source>
        <dbReference type="PROSITE" id="PS51845"/>
    </source>
</evidence>
<accession>A0A9N8D7P6</accession>
<reference evidence="11" key="1">
    <citation type="submission" date="2020-06" db="EMBL/GenBank/DDBJ databases">
        <authorList>
            <consortium name="Plant Systems Biology data submission"/>
        </authorList>
    </citation>
    <scope>NUCLEOTIDE SEQUENCE</scope>
    <source>
        <strain evidence="11">D6</strain>
    </source>
</reference>
<dbReference type="EMBL" id="CAICTM010000027">
    <property type="protein sequence ID" value="CAB9497872.1"/>
    <property type="molecule type" value="Genomic_DNA"/>
</dbReference>
<feature type="compositionally biased region" description="Basic and acidic residues" evidence="7">
    <location>
        <begin position="56"/>
        <end position="65"/>
    </location>
</feature>
<organism evidence="11 12">
    <name type="scientific">Seminavis robusta</name>
    <dbReference type="NCBI Taxonomy" id="568900"/>
    <lineage>
        <taxon>Eukaryota</taxon>
        <taxon>Sar</taxon>
        <taxon>Stramenopiles</taxon>
        <taxon>Ochrophyta</taxon>
        <taxon>Bacillariophyta</taxon>
        <taxon>Bacillariophyceae</taxon>
        <taxon>Bacillariophycidae</taxon>
        <taxon>Naviculales</taxon>
        <taxon>Naviculaceae</taxon>
        <taxon>Seminavis</taxon>
    </lineage>
</organism>
<dbReference type="InterPro" id="IPR036971">
    <property type="entry name" value="PDEase_catalytic_dom_sf"/>
</dbReference>
<dbReference type="InterPro" id="IPR050401">
    <property type="entry name" value="Cyclic_nucleotide_synthase"/>
</dbReference>
<dbReference type="SUPFAM" id="SSF55073">
    <property type="entry name" value="Nucleotide cyclase"/>
    <property type="match status" value="1"/>
</dbReference>
<sequence length="1268" mass="140629">MKNNWQFKSASAASSMMDASMDDDLDQVDPTFTATENKIGAMDSSWGHMSGSGQHEAAEEKERQKVDAEVKGLVKKETRMVHTLRVIVIVVLLVAAFVTSSIVYSTFKDKEYDSFLEEYRAISTRIIDLFRNDILQKLWAAKNLASTVSGMIQAQQDVAPNITIPAFDAIVLSAIKLAPAGTVKWSPLLYDQQDRDSFLAYASAGHHDHIVAAAGTNQSLDSLDQQDSDDESEDVNNNDDAARRLARLLTPDDHYSNFSSPVWQASPSFGKGHNALFYDLMANPIFSDAIQAMIDTKGPVMSRVYELGPIQDDDSEDGSESEDESKSEDEASSSEEDHESEDEVEQHESEDDHDGRRRLDSSSDSDSSDDAGDGKERAMTLFFPVFEDDTHTHIVGSVSLELLWSDFLSGYLLVEGGEELNYAEDVFDTDEVDAILENTCGQVFTTSIDESSIKFVQEGDAHDPNFDHLNWGTNFEEFAFDFRSFREGSEDHDAFDLDEVALSEHGQQCFYSLILYPNQELIEEHLTNEALLFCFAVIFIFMFTSSLFIIYDCLVSRRQSIITKRAMRTNAIVASLFPAGVRDKLIGADIKVPQQKSGLRLPQSGSANKAKKASPLDSDPIADLFPECTCIFADIAGFTAWSSEREPPQVFRLLERTFADFDQAAKRLGVFKVETIGDCYVAVVGLPTPREDHAVVGAVFARSIVRQMKILLKDLEKTLGPSTADLDIRVGVHSGPVTAGVLRGEKSRFQLFGDTMNVCSRMESSGKAGMIHVSGTCADKLKEAGFAEWLNLREDTPEIKGKGIMKTYWLRTREEGTSAGTSSIAGDEVLSDLGGSANGLTFPGPSSHHRSARSKKEYSAKINRLVEWNVQLLSSILLSVVARRASERNRDNSAGPVDAKLAEHGGPMLDEVKEILALAQFDAKAHRNQVNPASITLPPEVVLQLSAFVEKVAATYHDNSFHCFEHAAHVTMSVQKLLSRIVRPNDLLSETGKQAKTAVQLHDHTFGITSDPLTQFAVVLSALIHDAGHPGVTNSVLVEEKDPMALKYKDKSVAEQNSVDLALGLLDLPEFVDLRNCIYTNKDEFNRFRSTIINLVLATDIMDRELGALRKERWSKAFNKDAVSLLDESDDSGEDNHTVVNRKATIVLEHIIQASDVAHTMQHWHVFQKWNEKLFHEMYQAYLDGRLEKDPSDNWYEGEIGFFDFYIIPLAKKLETCGVFGVSSHEYLSYAEANRHEWVIKGPEIVKGYLAKFDGASSGPNIGTSVEC</sequence>
<dbReference type="InterPro" id="IPR002073">
    <property type="entry name" value="PDEase_catalytic_dom"/>
</dbReference>
<dbReference type="GO" id="GO:0004016">
    <property type="term" value="F:adenylate cyclase activity"/>
    <property type="evidence" value="ECO:0007669"/>
    <property type="project" value="TreeGrafter"/>
</dbReference>
<evidence type="ECO:0000256" key="1">
    <source>
        <dbReference type="ARBA" id="ARBA00004370"/>
    </source>
</evidence>
<evidence type="ECO:0000313" key="11">
    <source>
        <dbReference type="EMBL" id="CAB9497872.1"/>
    </source>
</evidence>
<dbReference type="Pfam" id="PF00233">
    <property type="entry name" value="PDEase_I"/>
    <property type="match status" value="1"/>
</dbReference>
<dbReference type="Proteomes" id="UP001153069">
    <property type="component" value="Unassembled WGS sequence"/>
</dbReference>
<dbReference type="PANTHER" id="PTHR11920">
    <property type="entry name" value="GUANYLYL CYCLASE"/>
    <property type="match status" value="1"/>
</dbReference>
<dbReference type="PROSITE" id="PS51845">
    <property type="entry name" value="PDEASE_I_2"/>
    <property type="match status" value="1"/>
</dbReference>
<dbReference type="InterPro" id="IPR003607">
    <property type="entry name" value="HD/PDEase_dom"/>
</dbReference>
<dbReference type="InterPro" id="IPR029787">
    <property type="entry name" value="Nucleotide_cyclase"/>
</dbReference>
<name>A0A9N8D7P6_9STRA</name>
<keyword evidence="5 8" id="KW-0472">Membrane</keyword>
<dbReference type="GO" id="GO:0007168">
    <property type="term" value="P:receptor guanylyl cyclase signaling pathway"/>
    <property type="evidence" value="ECO:0007669"/>
    <property type="project" value="TreeGrafter"/>
</dbReference>
<dbReference type="GO" id="GO:0000166">
    <property type="term" value="F:nucleotide binding"/>
    <property type="evidence" value="ECO:0007669"/>
    <property type="project" value="UniProtKB-KW"/>
</dbReference>
<dbReference type="AlphaFoldDB" id="A0A9N8D7P6"/>
<feature type="domain" description="PDEase" evidence="10">
    <location>
        <begin position="854"/>
        <end position="1101"/>
    </location>
</feature>
<feature type="region of interest" description="Disordered" evidence="7">
    <location>
        <begin position="43"/>
        <end position="65"/>
    </location>
</feature>
<keyword evidence="6" id="KW-0456">Lyase</keyword>
<comment type="subcellular location">
    <subcellularLocation>
        <location evidence="1">Membrane</location>
    </subcellularLocation>
</comment>
<evidence type="ECO:0000256" key="5">
    <source>
        <dbReference type="ARBA" id="ARBA00023136"/>
    </source>
</evidence>
<keyword evidence="12" id="KW-1185">Reference proteome</keyword>
<dbReference type="OrthoDB" id="432756at2759"/>
<dbReference type="Pfam" id="PF00211">
    <property type="entry name" value="Guanylate_cyc"/>
    <property type="match status" value="1"/>
</dbReference>
<evidence type="ECO:0000256" key="6">
    <source>
        <dbReference type="ARBA" id="ARBA00023239"/>
    </source>
</evidence>
<protein>
    <submittedName>
        <fullName evidence="11">Receptor-type guanylate cyclase gcy</fullName>
    </submittedName>
</protein>
<dbReference type="PANTHER" id="PTHR11920:SF335">
    <property type="entry name" value="GUANYLATE CYCLASE"/>
    <property type="match status" value="1"/>
</dbReference>
<proteinExistence type="predicted"/>